<feature type="region of interest" description="Disordered" evidence="1">
    <location>
        <begin position="327"/>
        <end position="346"/>
    </location>
</feature>
<evidence type="ECO:0000313" key="2">
    <source>
        <dbReference type="EMBL" id="CAD7090213.1"/>
    </source>
</evidence>
<sequence length="346" mass="40323">MFSNPQNRSRDCCYFQSNEEFTWKNQVKRYSKSDICALRKYNGDNKQNQCQRYYRTDSYEFNPRDMYQSKRNGSRMITDYNADFYNFDRDRNYENVNHQRTVNSYEEICKSLEKLKFGEKSSRRKKYNLTKQDQPTCCRCTCKTCPFCFLRIFCVEVLKELAEIKARQLCSELEKLYYAPQAYEGEQLRSSENSFGQRRRRTDSDKTGDGKMNPSSELSVDAIKDRRRRRDPGQKDDPHKLRHKRKSGVVDTQDTRDSRRKTKGRPSEIAGVSPEGGRKSRGRQLESIADNINTGRKSQGRMGEDIVDGGGGGPYINDMGRKSELAKDLEMQGLSPEEIEKTTPKS</sequence>
<protein>
    <submittedName>
        <fullName evidence="2">Uncharacterized protein</fullName>
    </submittedName>
</protein>
<feature type="region of interest" description="Disordered" evidence="1">
    <location>
        <begin position="187"/>
        <end position="320"/>
    </location>
</feature>
<dbReference type="InParanoid" id="A0A7R8YZQ5"/>
<evidence type="ECO:0000313" key="3">
    <source>
        <dbReference type="Proteomes" id="UP000594454"/>
    </source>
</evidence>
<reference evidence="2 3" key="1">
    <citation type="submission" date="2020-11" db="EMBL/GenBank/DDBJ databases">
        <authorList>
            <person name="Wallbank WR R."/>
            <person name="Pardo Diaz C."/>
            <person name="Kozak K."/>
            <person name="Martin S."/>
            <person name="Jiggins C."/>
            <person name="Moest M."/>
            <person name="Warren A I."/>
            <person name="Generalovic N T."/>
            <person name="Byers J.R.P. K."/>
            <person name="Montejo-Kovacevich G."/>
            <person name="Yen C E."/>
        </authorList>
    </citation>
    <scope>NUCLEOTIDE SEQUENCE [LARGE SCALE GENOMIC DNA]</scope>
</reference>
<organism evidence="2 3">
    <name type="scientific">Hermetia illucens</name>
    <name type="common">Black soldier fly</name>
    <dbReference type="NCBI Taxonomy" id="343691"/>
    <lineage>
        <taxon>Eukaryota</taxon>
        <taxon>Metazoa</taxon>
        <taxon>Ecdysozoa</taxon>
        <taxon>Arthropoda</taxon>
        <taxon>Hexapoda</taxon>
        <taxon>Insecta</taxon>
        <taxon>Pterygota</taxon>
        <taxon>Neoptera</taxon>
        <taxon>Endopterygota</taxon>
        <taxon>Diptera</taxon>
        <taxon>Brachycera</taxon>
        <taxon>Stratiomyomorpha</taxon>
        <taxon>Stratiomyidae</taxon>
        <taxon>Hermetiinae</taxon>
        <taxon>Hermetia</taxon>
    </lineage>
</organism>
<accession>A0A7R8YZQ5</accession>
<name>A0A7R8YZQ5_HERIL</name>
<dbReference type="Proteomes" id="UP000594454">
    <property type="component" value="Chromosome 5"/>
</dbReference>
<dbReference type="AlphaFoldDB" id="A0A7R8YZQ5"/>
<evidence type="ECO:0000256" key="1">
    <source>
        <dbReference type="SAM" id="MobiDB-lite"/>
    </source>
</evidence>
<gene>
    <name evidence="2" type="ORF">HERILL_LOCUS12710</name>
</gene>
<keyword evidence="3" id="KW-1185">Reference proteome</keyword>
<dbReference type="EMBL" id="LR899013">
    <property type="protein sequence ID" value="CAD7090213.1"/>
    <property type="molecule type" value="Genomic_DNA"/>
</dbReference>
<proteinExistence type="predicted"/>